<evidence type="ECO:0000256" key="3">
    <source>
        <dbReference type="ARBA" id="ARBA00022475"/>
    </source>
</evidence>
<evidence type="ECO:0000256" key="6">
    <source>
        <dbReference type="ARBA" id="ARBA00023136"/>
    </source>
</evidence>
<dbReference type="PANTHER" id="PTHR43386">
    <property type="entry name" value="OLIGOPEPTIDE TRANSPORT SYSTEM PERMEASE PROTEIN APPC"/>
    <property type="match status" value="1"/>
</dbReference>
<accession>A0A3M8D0S5</accession>
<evidence type="ECO:0000256" key="7">
    <source>
        <dbReference type="RuleBase" id="RU363032"/>
    </source>
</evidence>
<name>A0A3M8D0S5_9BACL</name>
<dbReference type="PANTHER" id="PTHR43386:SF1">
    <property type="entry name" value="D,D-DIPEPTIDE TRANSPORT SYSTEM PERMEASE PROTEIN DDPC-RELATED"/>
    <property type="match status" value="1"/>
</dbReference>
<feature type="transmembrane region" description="Helical" evidence="7">
    <location>
        <begin position="221"/>
        <end position="246"/>
    </location>
</feature>
<dbReference type="PROSITE" id="PS50928">
    <property type="entry name" value="ABC_TM1"/>
    <property type="match status" value="1"/>
</dbReference>
<dbReference type="EMBL" id="RHHQ01000022">
    <property type="protein sequence ID" value="RNB81686.1"/>
    <property type="molecule type" value="Genomic_DNA"/>
</dbReference>
<proteinExistence type="inferred from homology"/>
<dbReference type="InterPro" id="IPR035906">
    <property type="entry name" value="MetI-like_sf"/>
</dbReference>
<evidence type="ECO:0000256" key="4">
    <source>
        <dbReference type="ARBA" id="ARBA00022692"/>
    </source>
</evidence>
<dbReference type="Pfam" id="PF12911">
    <property type="entry name" value="OppC_N"/>
    <property type="match status" value="1"/>
</dbReference>
<feature type="transmembrane region" description="Helical" evidence="7">
    <location>
        <begin position="139"/>
        <end position="160"/>
    </location>
</feature>
<evidence type="ECO:0000256" key="1">
    <source>
        <dbReference type="ARBA" id="ARBA00004651"/>
    </source>
</evidence>
<dbReference type="InterPro" id="IPR000515">
    <property type="entry name" value="MetI-like"/>
</dbReference>
<gene>
    <name evidence="9" type="ORF">EDM56_25570</name>
</gene>
<dbReference type="InterPro" id="IPR025966">
    <property type="entry name" value="OppC_N"/>
</dbReference>
<organism evidence="9 10">
    <name type="scientific">Brevibacillus fluminis</name>
    <dbReference type="NCBI Taxonomy" id="511487"/>
    <lineage>
        <taxon>Bacteria</taxon>
        <taxon>Bacillati</taxon>
        <taxon>Bacillota</taxon>
        <taxon>Bacilli</taxon>
        <taxon>Bacillales</taxon>
        <taxon>Paenibacillaceae</taxon>
        <taxon>Brevibacillus</taxon>
    </lineage>
</organism>
<comment type="subcellular location">
    <subcellularLocation>
        <location evidence="1 7">Cell membrane</location>
        <topology evidence="1 7">Multi-pass membrane protein</topology>
    </subcellularLocation>
</comment>
<feature type="transmembrane region" description="Helical" evidence="7">
    <location>
        <begin position="266"/>
        <end position="289"/>
    </location>
</feature>
<reference evidence="9 10" key="1">
    <citation type="submission" date="2018-10" db="EMBL/GenBank/DDBJ databases">
        <title>Phylogenomics of Brevibacillus.</title>
        <authorList>
            <person name="Dunlap C."/>
        </authorList>
    </citation>
    <scope>NUCLEOTIDE SEQUENCE [LARGE SCALE GENOMIC DNA]</scope>
    <source>
        <strain evidence="9 10">JCM 15716</strain>
    </source>
</reference>
<evidence type="ECO:0000256" key="5">
    <source>
        <dbReference type="ARBA" id="ARBA00022989"/>
    </source>
</evidence>
<protein>
    <submittedName>
        <fullName evidence="9">ABC transporter permease</fullName>
    </submittedName>
</protein>
<dbReference type="RefSeq" id="WP_122920770.1">
    <property type="nucleotide sequence ID" value="NZ_RHHQ01000022.1"/>
</dbReference>
<evidence type="ECO:0000313" key="10">
    <source>
        <dbReference type="Proteomes" id="UP000271031"/>
    </source>
</evidence>
<dbReference type="Gene3D" id="1.10.3720.10">
    <property type="entry name" value="MetI-like"/>
    <property type="match status" value="1"/>
</dbReference>
<dbReference type="AlphaFoldDB" id="A0A3M8D0S5"/>
<keyword evidence="2 7" id="KW-0813">Transport</keyword>
<keyword evidence="4 7" id="KW-0812">Transmembrane</keyword>
<dbReference type="Pfam" id="PF00528">
    <property type="entry name" value="BPD_transp_1"/>
    <property type="match status" value="1"/>
</dbReference>
<feature type="transmembrane region" description="Helical" evidence="7">
    <location>
        <begin position="106"/>
        <end position="127"/>
    </location>
</feature>
<dbReference type="Proteomes" id="UP000271031">
    <property type="component" value="Unassembled WGS sequence"/>
</dbReference>
<dbReference type="OrthoDB" id="9797472at2"/>
<dbReference type="SUPFAM" id="SSF161098">
    <property type="entry name" value="MetI-like"/>
    <property type="match status" value="1"/>
</dbReference>
<keyword evidence="3" id="KW-1003">Cell membrane</keyword>
<comment type="caution">
    <text evidence="9">The sequence shown here is derived from an EMBL/GenBank/DDBJ whole genome shotgun (WGS) entry which is preliminary data.</text>
</comment>
<dbReference type="InterPro" id="IPR050366">
    <property type="entry name" value="BP-dependent_transpt_permease"/>
</dbReference>
<dbReference type="GO" id="GO:0055085">
    <property type="term" value="P:transmembrane transport"/>
    <property type="evidence" value="ECO:0007669"/>
    <property type="project" value="InterPro"/>
</dbReference>
<sequence>MNTTIIPSKNKNTEIILRKKKKSQWVSIWKRLKKNKMAIAGLAIVTIISLLAIFANFLFDYNTVVIQQSAALRLKPPSVSHWLGTDELGRDILARIVHGARVSLPISFVTILIAAVVGGVLGAIAGYGTKAVDNAIMRIMDIFLAIPSILLSIAIVSALGPSMGNLLFAISISNIPPFARIVRASVMAIRNEEYIEAARAIGASDFRIIFRHIIPNSMAPVIVQATLCIAGSILSIASLSFIGLGIQPPAPEWGAMLSGGRQYIRYAWWVCAFPGIAIMLTILSLNLLGDGLRDALDPKLKN</sequence>
<keyword evidence="10" id="KW-1185">Reference proteome</keyword>
<feature type="transmembrane region" description="Helical" evidence="7">
    <location>
        <begin position="37"/>
        <end position="59"/>
    </location>
</feature>
<keyword evidence="5 7" id="KW-1133">Transmembrane helix</keyword>
<keyword evidence="6 7" id="KW-0472">Membrane</keyword>
<feature type="domain" description="ABC transmembrane type-1" evidence="8">
    <location>
        <begin position="100"/>
        <end position="289"/>
    </location>
</feature>
<evidence type="ECO:0000256" key="2">
    <source>
        <dbReference type="ARBA" id="ARBA00022448"/>
    </source>
</evidence>
<dbReference type="CDD" id="cd06261">
    <property type="entry name" value="TM_PBP2"/>
    <property type="match status" value="1"/>
</dbReference>
<comment type="similarity">
    <text evidence="7">Belongs to the binding-protein-dependent transport system permease family.</text>
</comment>
<dbReference type="GO" id="GO:0005886">
    <property type="term" value="C:plasma membrane"/>
    <property type="evidence" value="ECO:0007669"/>
    <property type="project" value="UniProtKB-SubCell"/>
</dbReference>
<evidence type="ECO:0000259" key="8">
    <source>
        <dbReference type="PROSITE" id="PS50928"/>
    </source>
</evidence>
<evidence type="ECO:0000313" key="9">
    <source>
        <dbReference type="EMBL" id="RNB81686.1"/>
    </source>
</evidence>